<name>A0A6P4Y1I9_BRABE</name>
<dbReference type="OrthoDB" id="10052459at2759"/>
<dbReference type="GeneID" id="109468866"/>
<feature type="region of interest" description="Disordered" evidence="2">
    <location>
        <begin position="152"/>
        <end position="179"/>
    </location>
</feature>
<dbReference type="RefSeq" id="XP_019622795.1">
    <property type="nucleotide sequence ID" value="XM_019767236.1"/>
</dbReference>
<gene>
    <name evidence="4" type="primary">LOC109468866</name>
</gene>
<feature type="region of interest" description="Disordered" evidence="2">
    <location>
        <begin position="248"/>
        <end position="288"/>
    </location>
</feature>
<reference evidence="4" key="1">
    <citation type="submission" date="2025-08" db="UniProtKB">
        <authorList>
            <consortium name="RefSeq"/>
        </authorList>
    </citation>
    <scope>IDENTIFICATION</scope>
    <source>
        <tissue evidence="4">Gonad</tissue>
    </source>
</reference>
<dbReference type="AlphaFoldDB" id="A0A6P4Y1I9"/>
<dbReference type="Proteomes" id="UP000515135">
    <property type="component" value="Unplaced"/>
</dbReference>
<evidence type="ECO:0000256" key="1">
    <source>
        <dbReference type="SAM" id="Coils"/>
    </source>
</evidence>
<keyword evidence="3" id="KW-1185">Reference proteome</keyword>
<feature type="region of interest" description="Disordered" evidence="2">
    <location>
        <begin position="1"/>
        <end position="23"/>
    </location>
</feature>
<feature type="compositionally biased region" description="Basic and acidic residues" evidence="2">
    <location>
        <begin position="251"/>
        <end position="274"/>
    </location>
</feature>
<organism evidence="3 4">
    <name type="scientific">Branchiostoma belcheri</name>
    <name type="common">Amphioxus</name>
    <dbReference type="NCBI Taxonomy" id="7741"/>
    <lineage>
        <taxon>Eukaryota</taxon>
        <taxon>Metazoa</taxon>
        <taxon>Chordata</taxon>
        <taxon>Cephalochordata</taxon>
        <taxon>Leptocardii</taxon>
        <taxon>Amphioxiformes</taxon>
        <taxon>Branchiostomatidae</taxon>
        <taxon>Branchiostoma</taxon>
    </lineage>
</organism>
<accession>A0A6P4Y1I9</accession>
<evidence type="ECO:0000313" key="3">
    <source>
        <dbReference type="Proteomes" id="UP000515135"/>
    </source>
</evidence>
<feature type="compositionally biased region" description="Basic and acidic residues" evidence="2">
    <location>
        <begin position="152"/>
        <end position="171"/>
    </location>
</feature>
<evidence type="ECO:0000256" key="2">
    <source>
        <dbReference type="SAM" id="MobiDB-lite"/>
    </source>
</evidence>
<dbReference type="KEGG" id="bbel:109468866"/>
<evidence type="ECO:0000313" key="4">
    <source>
        <dbReference type="RefSeq" id="XP_019622795.1"/>
    </source>
</evidence>
<proteinExistence type="predicted"/>
<sequence>MATGGRPEVTEEEPEIDPYEGLDNEELKIALKLAEEETRGLYADLKTTMEEHERAKQDLEQKLTKALQEKQSITKERDAAVAKLRGVKDDSVAKDHRNSQRIKDLQSKLQEKTLECKRLLRSNELLRKKLNAQQAKMKFEVDKEVKKFKNQQRKLEEENEEAQKEAKEAAKKVQLLQKQKEDEARRKMLAEERLHRLERENELMERRNFMTERALEEAVRKMKEVRVEKAVLEDMERDLQEVAHAQLELAASEKEEKEGENLRSMRRRELERTNKQKSQIKPVQDTHHVQATLDMKAKFLALTTIPEEKVA</sequence>
<feature type="coiled-coil region" evidence="1">
    <location>
        <begin position="42"/>
        <end position="76"/>
    </location>
</feature>
<protein>
    <submittedName>
        <fullName evidence="4">Trichohyalin-like</fullName>
    </submittedName>
</protein>
<feature type="compositionally biased region" description="Acidic residues" evidence="2">
    <location>
        <begin position="10"/>
        <end position="23"/>
    </location>
</feature>
<keyword evidence="1" id="KW-0175">Coiled coil</keyword>